<organism evidence="2 3">
    <name type="scientific">Pararge aegeria aegeria</name>
    <dbReference type="NCBI Taxonomy" id="348720"/>
    <lineage>
        <taxon>Eukaryota</taxon>
        <taxon>Metazoa</taxon>
        <taxon>Ecdysozoa</taxon>
        <taxon>Arthropoda</taxon>
        <taxon>Hexapoda</taxon>
        <taxon>Insecta</taxon>
        <taxon>Pterygota</taxon>
        <taxon>Neoptera</taxon>
        <taxon>Endopterygota</taxon>
        <taxon>Lepidoptera</taxon>
        <taxon>Glossata</taxon>
        <taxon>Ditrysia</taxon>
        <taxon>Papilionoidea</taxon>
        <taxon>Nymphalidae</taxon>
        <taxon>Satyrinae</taxon>
        <taxon>Satyrini</taxon>
        <taxon>Parargina</taxon>
        <taxon>Pararge</taxon>
    </lineage>
</organism>
<keyword evidence="3" id="KW-1185">Reference proteome</keyword>
<evidence type="ECO:0000256" key="1">
    <source>
        <dbReference type="SAM" id="MobiDB-lite"/>
    </source>
</evidence>
<gene>
    <name evidence="2" type="primary">jg17791</name>
    <name evidence="2" type="ORF">PAEG_LOCUS14399</name>
</gene>
<dbReference type="AlphaFoldDB" id="A0A8S4RK85"/>
<dbReference type="EMBL" id="CAKXAJ010025246">
    <property type="protein sequence ID" value="CAH2237094.1"/>
    <property type="molecule type" value="Genomic_DNA"/>
</dbReference>
<evidence type="ECO:0000313" key="3">
    <source>
        <dbReference type="Proteomes" id="UP000838756"/>
    </source>
</evidence>
<evidence type="ECO:0000313" key="2">
    <source>
        <dbReference type="EMBL" id="CAH2237094.1"/>
    </source>
</evidence>
<dbReference type="Proteomes" id="UP000838756">
    <property type="component" value="Unassembled WGS sequence"/>
</dbReference>
<name>A0A8S4RK85_9NEOP</name>
<protein>
    <submittedName>
        <fullName evidence="2">Jg17791 protein</fullName>
    </submittedName>
</protein>
<feature type="region of interest" description="Disordered" evidence="1">
    <location>
        <begin position="23"/>
        <end position="59"/>
    </location>
</feature>
<reference evidence="2" key="1">
    <citation type="submission" date="2022-03" db="EMBL/GenBank/DDBJ databases">
        <authorList>
            <person name="Lindestad O."/>
        </authorList>
    </citation>
    <scope>NUCLEOTIDE SEQUENCE</scope>
</reference>
<sequence>MRQRGRLKIVPENHLKICNSVTRVTGERESSPFGQPQGSTTSRERRDVDPSMPPAETLTPAWVDVSDLGWFSQTTV</sequence>
<proteinExistence type="predicted"/>
<feature type="compositionally biased region" description="Polar residues" evidence="1">
    <location>
        <begin position="32"/>
        <end position="41"/>
    </location>
</feature>
<comment type="caution">
    <text evidence="2">The sequence shown here is derived from an EMBL/GenBank/DDBJ whole genome shotgun (WGS) entry which is preliminary data.</text>
</comment>
<accession>A0A8S4RK85</accession>